<dbReference type="SMART" id="SM00100">
    <property type="entry name" value="cNMP"/>
    <property type="match status" value="1"/>
</dbReference>
<dbReference type="PROSITE" id="PS51063">
    <property type="entry name" value="HTH_CRP_2"/>
    <property type="match status" value="1"/>
</dbReference>
<accession>A0ABT0YR24</accession>
<dbReference type="Gene3D" id="1.10.10.10">
    <property type="entry name" value="Winged helix-like DNA-binding domain superfamily/Winged helix DNA-binding domain"/>
    <property type="match status" value="1"/>
</dbReference>
<dbReference type="RefSeq" id="WP_251779664.1">
    <property type="nucleotide sequence ID" value="NZ_JAMKFE010000010.1"/>
</dbReference>
<evidence type="ECO:0000259" key="6">
    <source>
        <dbReference type="PROSITE" id="PS51063"/>
    </source>
</evidence>
<dbReference type="PANTHER" id="PTHR24567">
    <property type="entry name" value="CRP FAMILY TRANSCRIPTIONAL REGULATORY PROTEIN"/>
    <property type="match status" value="1"/>
</dbReference>
<evidence type="ECO:0000313" key="8">
    <source>
        <dbReference type="Proteomes" id="UP001165541"/>
    </source>
</evidence>
<dbReference type="InterPro" id="IPR014710">
    <property type="entry name" value="RmlC-like_jellyroll"/>
</dbReference>
<feature type="region of interest" description="Disordered" evidence="4">
    <location>
        <begin position="231"/>
        <end position="250"/>
    </location>
</feature>
<proteinExistence type="predicted"/>
<evidence type="ECO:0000256" key="4">
    <source>
        <dbReference type="SAM" id="MobiDB-lite"/>
    </source>
</evidence>
<name>A0ABT0YR24_9BURK</name>
<dbReference type="PANTHER" id="PTHR24567:SF68">
    <property type="entry name" value="DNA-BINDING TRANSCRIPTIONAL DUAL REGULATOR CRP"/>
    <property type="match status" value="1"/>
</dbReference>
<reference evidence="7" key="1">
    <citation type="submission" date="2022-05" db="EMBL/GenBank/DDBJ databases">
        <title>Schlegelella sp. nov., isolated from mangrove soil.</title>
        <authorList>
            <person name="Liu Y."/>
            <person name="Ge X."/>
            <person name="Liu W."/>
        </authorList>
    </citation>
    <scope>NUCLEOTIDE SEQUENCE</scope>
    <source>
        <strain evidence="7">S2-27</strain>
    </source>
</reference>
<dbReference type="InterPro" id="IPR012318">
    <property type="entry name" value="HTH_CRP"/>
</dbReference>
<feature type="domain" description="Cyclic nucleotide-binding" evidence="5">
    <location>
        <begin position="27"/>
        <end position="118"/>
    </location>
</feature>
<evidence type="ECO:0000256" key="3">
    <source>
        <dbReference type="ARBA" id="ARBA00023163"/>
    </source>
</evidence>
<dbReference type="PROSITE" id="PS50042">
    <property type="entry name" value="CNMP_BINDING_3"/>
    <property type="match status" value="1"/>
</dbReference>
<sequence>MSGHAHTDLHRVAPWAGLLCEADQALLRRVLRERHVKAGSHIGFRGDAVTQWVGVAEGLVQLSVGSDEGRMSALGHVAKGEWFDECALLRGTARRYDAVALRDTRLLTIPDEVFHELLRSRPAFNHYVLAMVAARVEAAMEALEGDRLHDCEARVARCLASLTDTELHPGAAPVIRLTHGEIGLLSGVSRQRTNCALHSLAERGLLRMNRHCLRVLDVQALRRFGGLPLKPERSSRSAPVPQDEREYALA</sequence>
<protein>
    <submittedName>
        <fullName evidence="7">Crp/Fnr family transcriptional regulator</fullName>
    </submittedName>
</protein>
<comment type="caution">
    <text evidence="7">The sequence shown here is derived from an EMBL/GenBank/DDBJ whole genome shotgun (WGS) entry which is preliminary data.</text>
</comment>
<feature type="domain" description="HTH crp-type" evidence="6">
    <location>
        <begin position="149"/>
        <end position="219"/>
    </location>
</feature>
<dbReference type="Pfam" id="PF13545">
    <property type="entry name" value="HTH_Crp_2"/>
    <property type="match status" value="1"/>
</dbReference>
<dbReference type="InterPro" id="IPR050397">
    <property type="entry name" value="Env_Response_Regulators"/>
</dbReference>
<dbReference type="Proteomes" id="UP001165541">
    <property type="component" value="Unassembled WGS sequence"/>
</dbReference>
<dbReference type="SUPFAM" id="SSF51206">
    <property type="entry name" value="cAMP-binding domain-like"/>
    <property type="match status" value="1"/>
</dbReference>
<keyword evidence="3" id="KW-0804">Transcription</keyword>
<keyword evidence="2" id="KW-0238">DNA-binding</keyword>
<dbReference type="CDD" id="cd00038">
    <property type="entry name" value="CAP_ED"/>
    <property type="match status" value="1"/>
</dbReference>
<dbReference type="SUPFAM" id="SSF46785">
    <property type="entry name" value="Winged helix' DNA-binding domain"/>
    <property type="match status" value="1"/>
</dbReference>
<evidence type="ECO:0000256" key="2">
    <source>
        <dbReference type="ARBA" id="ARBA00023125"/>
    </source>
</evidence>
<gene>
    <name evidence="7" type="ORF">M8A51_16785</name>
</gene>
<keyword evidence="1" id="KW-0805">Transcription regulation</keyword>
<dbReference type="InterPro" id="IPR036390">
    <property type="entry name" value="WH_DNA-bd_sf"/>
</dbReference>
<dbReference type="InterPro" id="IPR036388">
    <property type="entry name" value="WH-like_DNA-bd_sf"/>
</dbReference>
<dbReference type="Gene3D" id="2.60.120.10">
    <property type="entry name" value="Jelly Rolls"/>
    <property type="match status" value="1"/>
</dbReference>
<dbReference type="InterPro" id="IPR018490">
    <property type="entry name" value="cNMP-bd_dom_sf"/>
</dbReference>
<evidence type="ECO:0000313" key="7">
    <source>
        <dbReference type="EMBL" id="MCM5681185.1"/>
    </source>
</evidence>
<evidence type="ECO:0000256" key="1">
    <source>
        <dbReference type="ARBA" id="ARBA00023015"/>
    </source>
</evidence>
<dbReference type="EMBL" id="JAMKFE010000010">
    <property type="protein sequence ID" value="MCM5681185.1"/>
    <property type="molecule type" value="Genomic_DNA"/>
</dbReference>
<organism evidence="7 8">
    <name type="scientific">Caldimonas mangrovi</name>
    <dbReference type="NCBI Taxonomy" id="2944811"/>
    <lineage>
        <taxon>Bacteria</taxon>
        <taxon>Pseudomonadati</taxon>
        <taxon>Pseudomonadota</taxon>
        <taxon>Betaproteobacteria</taxon>
        <taxon>Burkholderiales</taxon>
        <taxon>Sphaerotilaceae</taxon>
        <taxon>Caldimonas</taxon>
    </lineage>
</organism>
<dbReference type="InterPro" id="IPR000595">
    <property type="entry name" value="cNMP-bd_dom"/>
</dbReference>
<evidence type="ECO:0000259" key="5">
    <source>
        <dbReference type="PROSITE" id="PS50042"/>
    </source>
</evidence>
<keyword evidence="8" id="KW-1185">Reference proteome</keyword>
<dbReference type="Pfam" id="PF00027">
    <property type="entry name" value="cNMP_binding"/>
    <property type="match status" value="1"/>
</dbReference>